<keyword evidence="2" id="KW-0732">Signal</keyword>
<feature type="signal peptide" evidence="2">
    <location>
        <begin position="1"/>
        <end position="31"/>
    </location>
</feature>
<dbReference type="Gene3D" id="3.90.1720.10">
    <property type="entry name" value="endopeptidase domain like (from Nostoc punctiforme)"/>
    <property type="match status" value="1"/>
</dbReference>
<evidence type="ECO:0000259" key="3">
    <source>
        <dbReference type="Pfam" id="PF01471"/>
    </source>
</evidence>
<dbReference type="AlphaFoldDB" id="A0A6J4RS10"/>
<feature type="chain" id="PRO_5026740926" description="Peptidoglycan binding-like domain-containing protein" evidence="2">
    <location>
        <begin position="32"/>
        <end position="255"/>
    </location>
</feature>
<evidence type="ECO:0000256" key="2">
    <source>
        <dbReference type="SAM" id="SignalP"/>
    </source>
</evidence>
<feature type="region of interest" description="Disordered" evidence="1">
    <location>
        <begin position="92"/>
        <end position="119"/>
    </location>
</feature>
<dbReference type="InterPro" id="IPR036366">
    <property type="entry name" value="PGBDSf"/>
</dbReference>
<sequence length="255" mass="28026">MKLQVLTRGVRRPACALSVLAIFTISAPAEARVKFGDRTLDRGDRGHDVRVLQSWLTKLGHRTEIDGHFGAATRRSTRRYERTEEIRVDGRVSRGQARGMRRRVESDRSRKASSVERPTGEARISFDGRTAIAPKGAPREVVEAIAAANRITDKPYIYGGGHGRFRDNGYDCSGAVSYALHGAGLLDSPLASGGLMSWGQRGRGEWISVYAHGGHTYVVIAGLRFDTSGRGEDGPRWRPESRSSSGYVVRHPRGL</sequence>
<dbReference type="EMBL" id="CADCVP010000081">
    <property type="protein sequence ID" value="CAA9477647.1"/>
    <property type="molecule type" value="Genomic_DNA"/>
</dbReference>
<organism evidence="4">
    <name type="scientific">uncultured Solirubrobacteraceae bacterium</name>
    <dbReference type="NCBI Taxonomy" id="1162706"/>
    <lineage>
        <taxon>Bacteria</taxon>
        <taxon>Bacillati</taxon>
        <taxon>Actinomycetota</taxon>
        <taxon>Thermoleophilia</taxon>
        <taxon>Solirubrobacterales</taxon>
        <taxon>Solirubrobacteraceae</taxon>
        <taxon>environmental samples</taxon>
    </lineage>
</organism>
<feature type="domain" description="Peptidoglycan binding-like" evidence="3">
    <location>
        <begin position="45"/>
        <end position="94"/>
    </location>
</feature>
<dbReference type="SUPFAM" id="SSF47090">
    <property type="entry name" value="PGBD-like"/>
    <property type="match status" value="1"/>
</dbReference>
<dbReference type="SUPFAM" id="SSF54001">
    <property type="entry name" value="Cysteine proteinases"/>
    <property type="match status" value="1"/>
</dbReference>
<dbReference type="Gene3D" id="1.10.101.10">
    <property type="entry name" value="PGBD-like superfamily/PGBD"/>
    <property type="match status" value="1"/>
</dbReference>
<dbReference type="InterPro" id="IPR038765">
    <property type="entry name" value="Papain-like_cys_pep_sf"/>
</dbReference>
<name>A0A6J4RS10_9ACTN</name>
<feature type="region of interest" description="Disordered" evidence="1">
    <location>
        <begin position="230"/>
        <end position="255"/>
    </location>
</feature>
<accession>A0A6J4RS10</accession>
<dbReference type="InterPro" id="IPR036365">
    <property type="entry name" value="PGBD-like_sf"/>
</dbReference>
<feature type="compositionally biased region" description="Basic and acidic residues" evidence="1">
    <location>
        <begin position="230"/>
        <end position="241"/>
    </location>
</feature>
<protein>
    <recommendedName>
        <fullName evidence="3">Peptidoglycan binding-like domain-containing protein</fullName>
    </recommendedName>
</protein>
<evidence type="ECO:0000256" key="1">
    <source>
        <dbReference type="SAM" id="MobiDB-lite"/>
    </source>
</evidence>
<reference evidence="4" key="1">
    <citation type="submission" date="2020-02" db="EMBL/GenBank/DDBJ databases">
        <authorList>
            <person name="Meier V. D."/>
        </authorList>
    </citation>
    <scope>NUCLEOTIDE SEQUENCE</scope>
    <source>
        <strain evidence="4">AVDCRST_MAG69</strain>
    </source>
</reference>
<gene>
    <name evidence="4" type="ORF">AVDCRST_MAG69-551</name>
</gene>
<dbReference type="InterPro" id="IPR002477">
    <property type="entry name" value="Peptidoglycan-bd-like"/>
</dbReference>
<dbReference type="Pfam" id="PF01471">
    <property type="entry name" value="PG_binding_1"/>
    <property type="match status" value="1"/>
</dbReference>
<feature type="compositionally biased region" description="Basic and acidic residues" evidence="1">
    <location>
        <begin position="102"/>
        <end position="119"/>
    </location>
</feature>
<evidence type="ECO:0000313" key="4">
    <source>
        <dbReference type="EMBL" id="CAA9477647.1"/>
    </source>
</evidence>
<proteinExistence type="predicted"/>